<name>A0A7W8C3H4_9BACT</name>
<keyword evidence="3" id="KW-1185">Reference proteome</keyword>
<gene>
    <name evidence="2" type="ORF">HNQ38_002747</name>
</gene>
<keyword evidence="1" id="KW-1133">Transmembrane helix</keyword>
<feature type="transmembrane region" description="Helical" evidence="1">
    <location>
        <begin position="12"/>
        <end position="45"/>
    </location>
</feature>
<reference evidence="2 3" key="1">
    <citation type="submission" date="2020-08" db="EMBL/GenBank/DDBJ databases">
        <title>Genomic Encyclopedia of Type Strains, Phase IV (KMG-IV): sequencing the most valuable type-strain genomes for metagenomic binning, comparative biology and taxonomic classification.</title>
        <authorList>
            <person name="Goeker M."/>
        </authorList>
    </citation>
    <scope>NUCLEOTIDE SEQUENCE [LARGE SCALE GENOMIC DNA]</scope>
    <source>
        <strain evidence="2 3">DSM 11275</strain>
    </source>
</reference>
<keyword evidence="1" id="KW-0812">Transmembrane</keyword>
<protein>
    <submittedName>
        <fullName evidence="2">Putative membrane protein</fullName>
    </submittedName>
</protein>
<sequence length="189" mass="20405">MFTGNMLTLGLFWAGYICLAGGAFALWLPVLGLLPLPVLIVALILRHMAAARQDTLSESHAQWQLHTFWLLFFLLVVLVGLFAAMGIVYSEVAVLDLVEGIGTAYSANQIDLSVVLERFWAIGEIRYFTCAGLLWLVLALVWPLKRVLQGAWAVFAGCPPAGLGRGARWLALAAAVAIQGGLMALVVVI</sequence>
<evidence type="ECO:0000313" key="2">
    <source>
        <dbReference type="EMBL" id="MBB5144631.1"/>
    </source>
</evidence>
<proteinExistence type="predicted"/>
<keyword evidence="1" id="KW-0472">Membrane</keyword>
<evidence type="ECO:0000256" key="1">
    <source>
        <dbReference type="SAM" id="Phobius"/>
    </source>
</evidence>
<organism evidence="2 3">
    <name type="scientific">Desulfovibrio intestinalis</name>
    <dbReference type="NCBI Taxonomy" id="58621"/>
    <lineage>
        <taxon>Bacteria</taxon>
        <taxon>Pseudomonadati</taxon>
        <taxon>Thermodesulfobacteriota</taxon>
        <taxon>Desulfovibrionia</taxon>
        <taxon>Desulfovibrionales</taxon>
        <taxon>Desulfovibrionaceae</taxon>
        <taxon>Desulfovibrio</taxon>
    </lineage>
</organism>
<dbReference type="EMBL" id="JACHGO010000009">
    <property type="protein sequence ID" value="MBB5144631.1"/>
    <property type="molecule type" value="Genomic_DNA"/>
</dbReference>
<dbReference type="AlphaFoldDB" id="A0A7W8C3H4"/>
<dbReference type="Proteomes" id="UP000539075">
    <property type="component" value="Unassembled WGS sequence"/>
</dbReference>
<feature type="transmembrane region" description="Helical" evidence="1">
    <location>
        <begin position="169"/>
        <end position="188"/>
    </location>
</feature>
<comment type="caution">
    <text evidence="2">The sequence shown here is derived from an EMBL/GenBank/DDBJ whole genome shotgun (WGS) entry which is preliminary data.</text>
</comment>
<evidence type="ECO:0000313" key="3">
    <source>
        <dbReference type="Proteomes" id="UP000539075"/>
    </source>
</evidence>
<accession>A0A7W8C3H4</accession>
<feature type="transmembrane region" description="Helical" evidence="1">
    <location>
        <begin position="125"/>
        <end position="144"/>
    </location>
</feature>
<feature type="transmembrane region" description="Helical" evidence="1">
    <location>
        <begin position="66"/>
        <end position="89"/>
    </location>
</feature>
<dbReference type="RefSeq" id="WP_183721986.1">
    <property type="nucleotide sequence ID" value="NZ_JACHGO010000009.1"/>
</dbReference>